<feature type="non-terminal residue" evidence="1">
    <location>
        <position position="1"/>
    </location>
</feature>
<keyword evidence="2" id="KW-1185">Reference proteome</keyword>
<organism evidence="1 2">
    <name type="scientific">Ambrosia artemisiifolia</name>
    <name type="common">Common ragweed</name>
    <dbReference type="NCBI Taxonomy" id="4212"/>
    <lineage>
        <taxon>Eukaryota</taxon>
        <taxon>Viridiplantae</taxon>
        <taxon>Streptophyta</taxon>
        <taxon>Embryophyta</taxon>
        <taxon>Tracheophyta</taxon>
        <taxon>Spermatophyta</taxon>
        <taxon>Magnoliopsida</taxon>
        <taxon>eudicotyledons</taxon>
        <taxon>Gunneridae</taxon>
        <taxon>Pentapetalae</taxon>
        <taxon>asterids</taxon>
        <taxon>campanulids</taxon>
        <taxon>Asterales</taxon>
        <taxon>Asteraceae</taxon>
        <taxon>Asteroideae</taxon>
        <taxon>Heliantheae alliance</taxon>
        <taxon>Heliantheae</taxon>
        <taxon>Ambrosia</taxon>
    </lineage>
</organism>
<name>A0AAD5D6V5_AMBAR</name>
<protein>
    <submittedName>
        <fullName evidence="1">Uncharacterized protein</fullName>
    </submittedName>
</protein>
<accession>A0AAD5D6V5</accession>
<feature type="non-terminal residue" evidence="1">
    <location>
        <position position="279"/>
    </location>
</feature>
<sequence>LPDAMKHSGFPGLIPKGCDPYLKKAYLFAHTAYMVDFGNLINPDDWKSLKSMASSQLDFSKVAFEKSPYPDEFRVGVLKAVGLTDPGAFKKIVDVCNNLCKEVGKPELSFETAEKDHIKNNMICFFEDDTKDVDDGELTKMITDMLIGASVINVSFGLQFEDLTKRSVKSQPKINEAKLAHLWNLHGAKERLRFVKAELTEEGSFDNATMGCTGFFHMPPLFLDILLIQRYEEIINPALNGTLSVLYGSSGPPDNWLNIGPLKDYFMELFKLAEDTYAK</sequence>
<gene>
    <name evidence="1" type="ORF">M8C21_009617</name>
</gene>
<comment type="caution">
    <text evidence="1">The sequence shown here is derived from an EMBL/GenBank/DDBJ whole genome shotgun (WGS) entry which is preliminary data.</text>
</comment>
<dbReference type="AlphaFoldDB" id="A0AAD5D6V5"/>
<proteinExistence type="predicted"/>
<evidence type="ECO:0000313" key="2">
    <source>
        <dbReference type="Proteomes" id="UP001206925"/>
    </source>
</evidence>
<dbReference type="Proteomes" id="UP001206925">
    <property type="component" value="Unassembled WGS sequence"/>
</dbReference>
<dbReference type="EMBL" id="JAMZMK010004554">
    <property type="protein sequence ID" value="KAI7754102.1"/>
    <property type="molecule type" value="Genomic_DNA"/>
</dbReference>
<evidence type="ECO:0000313" key="1">
    <source>
        <dbReference type="EMBL" id="KAI7754102.1"/>
    </source>
</evidence>
<dbReference type="Gene3D" id="3.40.50.720">
    <property type="entry name" value="NAD(P)-binding Rossmann-like Domain"/>
    <property type="match status" value="1"/>
</dbReference>
<reference evidence="1" key="1">
    <citation type="submission" date="2022-06" db="EMBL/GenBank/DDBJ databases">
        <title>Uncovering the hologenomic basis of an extraordinary plant invasion.</title>
        <authorList>
            <person name="Bieker V.C."/>
            <person name="Martin M.D."/>
            <person name="Gilbert T."/>
            <person name="Hodgins K."/>
            <person name="Battlay P."/>
            <person name="Petersen B."/>
            <person name="Wilson J."/>
        </authorList>
    </citation>
    <scope>NUCLEOTIDE SEQUENCE</scope>
    <source>
        <strain evidence="1">AA19_3_7</strain>
        <tissue evidence="1">Leaf</tissue>
    </source>
</reference>